<name>A0A7K1TLE0_9BACT</name>
<evidence type="ECO:0000313" key="1">
    <source>
        <dbReference type="EMBL" id="MVN79220.1"/>
    </source>
</evidence>
<comment type="caution">
    <text evidence="1">The sequence shown here is derived from an EMBL/GenBank/DDBJ whole genome shotgun (WGS) entry which is preliminary data.</text>
</comment>
<dbReference type="Proteomes" id="UP000441336">
    <property type="component" value="Unassembled WGS sequence"/>
</dbReference>
<dbReference type="AlphaFoldDB" id="A0A7K1TLE0"/>
<dbReference type="EMBL" id="WQKZ01000011">
    <property type="protein sequence ID" value="MVN79220.1"/>
    <property type="molecule type" value="Genomic_DNA"/>
</dbReference>
<gene>
    <name evidence="1" type="ORF">GO988_23050</name>
</gene>
<accession>A0A7K1TLE0</accession>
<dbReference type="RefSeq" id="WP_157569996.1">
    <property type="nucleotide sequence ID" value="NZ_WQKZ01000011.1"/>
</dbReference>
<sequence length="209" mass="23235">MNPVFRTGWLLGLAVACTPASPPGQTLPQVASREEMAVIQAVIQTNELLADHQLFGQALSARPLFSQVLPLAVRSNNQATRAAEFEVRLADLLRHTYSVQGQRLRFFTSADSSAVVPQWNGGPRRLDSTQFALCDLLTPASYRLERQQHVGSHYRGPLAYQQFSQPLFSADETKAYIQLDAFGSGRTAYLLVKKGSHWEQVASHLLWVE</sequence>
<proteinExistence type="predicted"/>
<protein>
    <submittedName>
        <fullName evidence="1">Uncharacterized protein</fullName>
    </submittedName>
</protein>
<dbReference type="PROSITE" id="PS51257">
    <property type="entry name" value="PROKAR_LIPOPROTEIN"/>
    <property type="match status" value="1"/>
</dbReference>
<keyword evidence="2" id="KW-1185">Reference proteome</keyword>
<organism evidence="1 2">
    <name type="scientific">Hymenobacter ginkgonis</name>
    <dbReference type="NCBI Taxonomy" id="2682976"/>
    <lineage>
        <taxon>Bacteria</taxon>
        <taxon>Pseudomonadati</taxon>
        <taxon>Bacteroidota</taxon>
        <taxon>Cytophagia</taxon>
        <taxon>Cytophagales</taxon>
        <taxon>Hymenobacteraceae</taxon>
        <taxon>Hymenobacter</taxon>
    </lineage>
</organism>
<reference evidence="1 2" key="1">
    <citation type="submission" date="2019-12" db="EMBL/GenBank/DDBJ databases">
        <title>Hymenobacter sp. HMF4947 Genome sequencing and assembly.</title>
        <authorList>
            <person name="Kang H."/>
            <person name="Cha I."/>
            <person name="Kim H."/>
            <person name="Joh K."/>
        </authorList>
    </citation>
    <scope>NUCLEOTIDE SEQUENCE [LARGE SCALE GENOMIC DNA]</scope>
    <source>
        <strain evidence="1 2">HMF4947</strain>
    </source>
</reference>
<evidence type="ECO:0000313" key="2">
    <source>
        <dbReference type="Proteomes" id="UP000441336"/>
    </source>
</evidence>